<dbReference type="PROSITE" id="PS00108">
    <property type="entry name" value="PROTEIN_KINASE_ST"/>
    <property type="match status" value="1"/>
</dbReference>
<dbReference type="Proteomes" id="UP001177023">
    <property type="component" value="Unassembled WGS sequence"/>
</dbReference>
<evidence type="ECO:0000256" key="5">
    <source>
        <dbReference type="ARBA" id="ARBA00022840"/>
    </source>
</evidence>
<feature type="compositionally biased region" description="Low complexity" evidence="8">
    <location>
        <begin position="391"/>
        <end position="400"/>
    </location>
</feature>
<dbReference type="PROSITE" id="PS50011">
    <property type="entry name" value="PROTEIN_KINASE_DOM"/>
    <property type="match status" value="1"/>
</dbReference>
<dbReference type="SMART" id="SM00220">
    <property type="entry name" value="S_TKc"/>
    <property type="match status" value="1"/>
</dbReference>
<feature type="compositionally biased region" description="Polar residues" evidence="8">
    <location>
        <begin position="109"/>
        <end position="149"/>
    </location>
</feature>
<dbReference type="InterPro" id="IPR008271">
    <property type="entry name" value="Ser/Thr_kinase_AS"/>
</dbReference>
<evidence type="ECO:0000256" key="8">
    <source>
        <dbReference type="SAM" id="MobiDB-lite"/>
    </source>
</evidence>
<feature type="compositionally biased region" description="Low complexity" evidence="8">
    <location>
        <begin position="47"/>
        <end position="63"/>
    </location>
</feature>
<dbReference type="AlphaFoldDB" id="A0AA36D9H9"/>
<keyword evidence="4" id="KW-0418">Kinase</keyword>
<dbReference type="GO" id="GO:0043484">
    <property type="term" value="P:regulation of RNA splicing"/>
    <property type="evidence" value="ECO:0007669"/>
    <property type="project" value="TreeGrafter"/>
</dbReference>
<evidence type="ECO:0000259" key="9">
    <source>
        <dbReference type="PROSITE" id="PS50011"/>
    </source>
</evidence>
<dbReference type="SUPFAM" id="SSF56112">
    <property type="entry name" value="Protein kinase-like (PK-like)"/>
    <property type="match status" value="1"/>
</dbReference>
<feature type="binding site" evidence="7">
    <location>
        <position position="691"/>
    </location>
    <ligand>
        <name>ATP</name>
        <dbReference type="ChEBI" id="CHEBI:30616"/>
    </ligand>
</feature>
<protein>
    <recommendedName>
        <fullName evidence="9">Protein kinase domain-containing protein</fullName>
    </recommendedName>
</protein>
<dbReference type="CDD" id="cd14134">
    <property type="entry name" value="PKc_CLK"/>
    <property type="match status" value="1"/>
</dbReference>
<comment type="caution">
    <text evidence="10">The sequence shown here is derived from an EMBL/GenBank/DDBJ whole genome shotgun (WGS) entry which is preliminary data.</text>
</comment>
<keyword evidence="5 7" id="KW-0067">ATP-binding</keyword>
<feature type="region of interest" description="Disordered" evidence="8">
    <location>
        <begin position="354"/>
        <end position="458"/>
    </location>
</feature>
<evidence type="ECO:0000256" key="2">
    <source>
        <dbReference type="ARBA" id="ARBA00022679"/>
    </source>
</evidence>
<accession>A0AA36D9H9</accession>
<proteinExistence type="inferred from homology"/>
<keyword evidence="1" id="KW-0723">Serine/threonine-protein kinase</keyword>
<keyword evidence="11" id="KW-1185">Reference proteome</keyword>
<feature type="region of interest" description="Disordered" evidence="8">
    <location>
        <begin position="559"/>
        <end position="580"/>
    </location>
</feature>
<feature type="compositionally biased region" description="Polar residues" evidence="8">
    <location>
        <begin position="269"/>
        <end position="279"/>
    </location>
</feature>
<keyword evidence="2" id="KW-0808">Transferase</keyword>
<dbReference type="InterPro" id="IPR011009">
    <property type="entry name" value="Kinase-like_dom_sf"/>
</dbReference>
<feature type="domain" description="Protein kinase" evidence="9">
    <location>
        <begin position="655"/>
        <end position="975"/>
    </location>
</feature>
<dbReference type="Pfam" id="PF00069">
    <property type="entry name" value="Pkinase"/>
    <property type="match status" value="1"/>
</dbReference>
<sequence>MDLVAVEQLCKSLYGSEYYKLKRPLSPPAGIPDLTEAKRARLKHSDGSSGDGSSSCAMEASSSLKDVATSPPRKIISLRSRVIAVSSPCQKSRPSTVSSTKSRAVTWSRKTSLASNKRVSNTSVSTMDSETGARYTTSGKLNETATDNAAETVEEMKRPSGSRYKQRKKPTAIPVKAKKSEIVSEMIVRTHLPPKRTLWQKYSSQAEEPEHSRSSESDSRNSSTSCTKAPKGGKHTVVAAPAAKTKRVEVKPPSSHTSRAHKTRKQNEDPSPSAASSSQKGKRPDQAMKVPRKRFTTITLSSSSPPPVKIITIHPVPKVCHDIQVDTFPSITNPRPQGVRSTTSIYSLLFLQTTPKGCPRPGTTTPSGSGAVPGGKLTELKRASLRMPSKASRLAAAAQESSRRAADAEANTSSAQKPADSTQKSAAVVKPPTTQMPVEDAKENLDNNGITPKVQGTPKALRKAYGSKSGTTICAVGQPLATTSSSTTAGVSQPAVGEKDASRLIEKKLSLRKKKTEPRKEEFIPVVQTEDCSSNDRGDADEQTAKKTLNAVAAAFSGEEKKPIVQPEVPPVEPPKKAANPNTASLLAQLQLPASVSAKVDKIIQGQAVPPDKFRRSKNVPPTPRGSSRDSNKPILDDKEGHLIYNAGDIISKRYVIQDTLGEGTFGKVVKVIDKERTDATHPEGRFFALKIIKNVNKYREAAKLEVKVLNELKHRDPQGKQLIIQMIEHFDYFGHVCVLFDLLGLSVFDFLKQNSFHPYPLEQVRFIGYQLCHAVLFLHRHRLTHTDLKPENLLFVNTDYDTVQGRRKKPINVIRDATVRLIDLGSATFDDEHHSQIVSTRHYRAPEVILELGWSQPCDVWSIGCILFELYTGVTLFQTHENREHLAMMERILGSVPARMIKRSKTKYFYNGRLDWSEKSQEGLYVKENCKPLLRYKQSNEEDHIDLFDLIDMMLTYEPSQRIQLQAALEHKFFWKVPPEHKKRTEELLFEPRLNARVNNRKL</sequence>
<organism evidence="10 11">
    <name type="scientific">Mesorhabditis spiculigera</name>
    <dbReference type="NCBI Taxonomy" id="96644"/>
    <lineage>
        <taxon>Eukaryota</taxon>
        <taxon>Metazoa</taxon>
        <taxon>Ecdysozoa</taxon>
        <taxon>Nematoda</taxon>
        <taxon>Chromadorea</taxon>
        <taxon>Rhabditida</taxon>
        <taxon>Rhabditina</taxon>
        <taxon>Rhabditomorpha</taxon>
        <taxon>Rhabditoidea</taxon>
        <taxon>Rhabditidae</taxon>
        <taxon>Mesorhabditinae</taxon>
        <taxon>Mesorhabditis</taxon>
    </lineage>
</organism>
<feature type="compositionally biased region" description="Basic and acidic residues" evidence="8">
    <location>
        <begin position="627"/>
        <end position="637"/>
    </location>
</feature>
<dbReference type="GO" id="GO:0005634">
    <property type="term" value="C:nucleus"/>
    <property type="evidence" value="ECO:0007669"/>
    <property type="project" value="TreeGrafter"/>
</dbReference>
<feature type="compositionally biased region" description="Polar residues" evidence="8">
    <location>
        <begin position="411"/>
        <end position="425"/>
    </location>
</feature>
<dbReference type="InterPro" id="IPR000719">
    <property type="entry name" value="Prot_kinase_dom"/>
</dbReference>
<feature type="non-terminal residue" evidence="10">
    <location>
        <position position="1004"/>
    </location>
</feature>
<feature type="region of interest" description="Disordered" evidence="8">
    <location>
        <begin position="40"/>
        <end position="71"/>
    </location>
</feature>
<feature type="region of interest" description="Disordered" evidence="8">
    <location>
        <begin position="607"/>
        <end position="637"/>
    </location>
</feature>
<dbReference type="PANTHER" id="PTHR45646:SF11">
    <property type="entry name" value="SERINE_THREONINE-PROTEIN KINASE DOA"/>
    <property type="match status" value="1"/>
</dbReference>
<evidence type="ECO:0000256" key="6">
    <source>
        <dbReference type="ARBA" id="ARBA00037966"/>
    </source>
</evidence>
<keyword evidence="3 7" id="KW-0547">Nucleotide-binding</keyword>
<reference evidence="10" key="1">
    <citation type="submission" date="2023-06" db="EMBL/GenBank/DDBJ databases">
        <authorList>
            <person name="Delattre M."/>
        </authorList>
    </citation>
    <scope>NUCLEOTIDE SEQUENCE</scope>
    <source>
        <strain evidence="10">AF72</strain>
    </source>
</reference>
<gene>
    <name evidence="10" type="ORF">MSPICULIGERA_LOCUS21291</name>
</gene>
<dbReference type="PANTHER" id="PTHR45646">
    <property type="entry name" value="SERINE/THREONINE-PROTEIN KINASE DOA-RELATED"/>
    <property type="match status" value="1"/>
</dbReference>
<evidence type="ECO:0000256" key="4">
    <source>
        <dbReference type="ARBA" id="ARBA00022777"/>
    </source>
</evidence>
<dbReference type="InterPro" id="IPR051175">
    <property type="entry name" value="CLK_kinases"/>
</dbReference>
<name>A0AA36D9H9_9BILA</name>
<feature type="region of interest" description="Disordered" evidence="8">
    <location>
        <begin position="109"/>
        <end position="174"/>
    </location>
</feature>
<evidence type="ECO:0000256" key="1">
    <source>
        <dbReference type="ARBA" id="ARBA00022527"/>
    </source>
</evidence>
<dbReference type="GO" id="GO:0004674">
    <property type="term" value="F:protein serine/threonine kinase activity"/>
    <property type="evidence" value="ECO:0007669"/>
    <property type="project" value="UniProtKB-KW"/>
</dbReference>
<evidence type="ECO:0000256" key="7">
    <source>
        <dbReference type="PROSITE-ProRule" id="PRU10141"/>
    </source>
</evidence>
<dbReference type="PROSITE" id="PS00107">
    <property type="entry name" value="PROTEIN_KINASE_ATP"/>
    <property type="match status" value="1"/>
</dbReference>
<dbReference type="GO" id="GO:0005524">
    <property type="term" value="F:ATP binding"/>
    <property type="evidence" value="ECO:0007669"/>
    <property type="project" value="UniProtKB-UniRule"/>
</dbReference>
<comment type="similarity">
    <text evidence="6">Belongs to the protein kinase superfamily. CMGC Ser/Thr protein kinase family. Lammer subfamily.</text>
</comment>
<feature type="compositionally biased region" description="Basic and acidic residues" evidence="8">
    <location>
        <begin position="208"/>
        <end position="219"/>
    </location>
</feature>
<evidence type="ECO:0000313" key="10">
    <source>
        <dbReference type="EMBL" id="CAJ0583197.1"/>
    </source>
</evidence>
<dbReference type="EMBL" id="CATQJA010002665">
    <property type="protein sequence ID" value="CAJ0583197.1"/>
    <property type="molecule type" value="Genomic_DNA"/>
</dbReference>
<dbReference type="Gene3D" id="1.10.510.10">
    <property type="entry name" value="Transferase(Phosphotransferase) domain 1"/>
    <property type="match status" value="1"/>
</dbReference>
<feature type="region of interest" description="Disordered" evidence="8">
    <location>
        <begin position="200"/>
        <end position="291"/>
    </location>
</feature>
<dbReference type="InterPro" id="IPR017441">
    <property type="entry name" value="Protein_kinase_ATP_BS"/>
</dbReference>
<evidence type="ECO:0000256" key="3">
    <source>
        <dbReference type="ARBA" id="ARBA00022741"/>
    </source>
</evidence>
<evidence type="ECO:0000313" key="11">
    <source>
        <dbReference type="Proteomes" id="UP001177023"/>
    </source>
</evidence>
<dbReference type="Gene3D" id="3.30.200.20">
    <property type="entry name" value="Phosphorylase Kinase, domain 1"/>
    <property type="match status" value="1"/>
</dbReference>